<dbReference type="InterPro" id="IPR013368">
    <property type="entry name" value="YecD_YerC"/>
</dbReference>
<dbReference type="InterPro" id="IPR010921">
    <property type="entry name" value="Trp_repressor/repl_initiator"/>
</dbReference>
<dbReference type="InterPro" id="IPR038116">
    <property type="entry name" value="TrpR-like_sf"/>
</dbReference>
<comment type="caution">
    <text evidence="1">The sequence shown here is derived from an EMBL/GenBank/DDBJ whole genome shotgun (WGS) entry which is preliminary data.</text>
</comment>
<dbReference type="EMBL" id="JBBNGS010000011">
    <property type="protein sequence ID" value="MEQ2638058.1"/>
    <property type="molecule type" value="Genomic_DNA"/>
</dbReference>
<organism evidence="1 2">
    <name type="scientific">Paratractidigestivibacter faecalis</name>
    <dbReference type="NCBI Taxonomy" id="2292441"/>
    <lineage>
        <taxon>Bacteria</taxon>
        <taxon>Bacillati</taxon>
        <taxon>Actinomycetota</taxon>
        <taxon>Coriobacteriia</taxon>
        <taxon>Coriobacteriales</taxon>
        <taxon>Atopobiaceae</taxon>
        <taxon>Paratractidigestivibacter</taxon>
    </lineage>
</organism>
<evidence type="ECO:0000313" key="1">
    <source>
        <dbReference type="EMBL" id="MEQ2638058.1"/>
    </source>
</evidence>
<dbReference type="SUPFAM" id="SSF48295">
    <property type="entry name" value="TrpR-like"/>
    <property type="match status" value="1"/>
</dbReference>
<gene>
    <name evidence="1" type="ORF">AAAT05_06865</name>
</gene>
<dbReference type="RefSeq" id="WP_349182665.1">
    <property type="nucleotide sequence ID" value="NZ_JAZOPI010000102.1"/>
</dbReference>
<sequence>MDANELRQDEDATLLLSALSSLGSADEAAELLLDLCTPREISDLSQRLEVAVLLSQGHSYADVIHATGASSTTVSRVSKCLNGPVGGYRRALARLEREGLAVDVRPQE</sequence>
<dbReference type="PANTHER" id="PTHR40080">
    <property type="entry name" value="LMO1763 PROTEIN"/>
    <property type="match status" value="1"/>
</dbReference>
<dbReference type="PANTHER" id="PTHR40080:SF1">
    <property type="entry name" value="TRPR-LIKE PROTEIN YERC_YECD"/>
    <property type="match status" value="1"/>
</dbReference>
<dbReference type="PIRSF" id="PIRSF012508">
    <property type="entry name" value="YerC"/>
    <property type="match status" value="1"/>
</dbReference>
<dbReference type="Gene3D" id="1.10.1270.10">
    <property type="entry name" value="TrpR-like"/>
    <property type="match status" value="1"/>
</dbReference>
<dbReference type="InterPro" id="IPR000831">
    <property type="entry name" value="Trp_repress"/>
</dbReference>
<protein>
    <submittedName>
        <fullName evidence="1">YerC/YecD family TrpR-related protein</fullName>
    </submittedName>
</protein>
<dbReference type="NCBIfam" id="TIGR02531">
    <property type="entry name" value="yecD_yerC"/>
    <property type="match status" value="1"/>
</dbReference>
<name>A0ABV1IGM8_9ACTN</name>
<reference evidence="1 2" key="1">
    <citation type="submission" date="2024-04" db="EMBL/GenBank/DDBJ databases">
        <title>Human intestinal bacterial collection.</title>
        <authorList>
            <person name="Pauvert C."/>
            <person name="Hitch T.C.A."/>
            <person name="Clavel T."/>
        </authorList>
    </citation>
    <scope>NUCLEOTIDE SEQUENCE [LARGE SCALE GENOMIC DNA]</scope>
    <source>
        <strain evidence="1 2">CLA-AA-H197</strain>
    </source>
</reference>
<dbReference type="Proteomes" id="UP001478817">
    <property type="component" value="Unassembled WGS sequence"/>
</dbReference>
<proteinExistence type="predicted"/>
<keyword evidence="2" id="KW-1185">Reference proteome</keyword>
<dbReference type="Pfam" id="PF01371">
    <property type="entry name" value="Trp_repressor"/>
    <property type="match status" value="1"/>
</dbReference>
<accession>A0ABV1IGM8</accession>
<evidence type="ECO:0000313" key="2">
    <source>
        <dbReference type="Proteomes" id="UP001478817"/>
    </source>
</evidence>